<dbReference type="RefSeq" id="WP_188545855.1">
    <property type="nucleotide sequence ID" value="NZ_BMCU01000003.1"/>
</dbReference>
<keyword evidence="6" id="KW-0408">Iron</keyword>
<evidence type="ECO:0000256" key="2">
    <source>
        <dbReference type="ARBA" id="ARBA00022630"/>
    </source>
</evidence>
<dbReference type="Gene3D" id="3.40.50.80">
    <property type="entry name" value="Nucleotide-binding domain of ferredoxin-NADP reductase (FNR) module"/>
    <property type="match status" value="1"/>
</dbReference>
<dbReference type="Gene3D" id="3.10.20.30">
    <property type="match status" value="1"/>
</dbReference>
<dbReference type="InterPro" id="IPR006058">
    <property type="entry name" value="2Fe2S_fd_BS"/>
</dbReference>
<evidence type="ECO:0000313" key="11">
    <source>
        <dbReference type="Proteomes" id="UP000654257"/>
    </source>
</evidence>
<keyword evidence="5" id="KW-0560">Oxidoreductase</keyword>
<keyword evidence="3" id="KW-0001">2Fe-2S</keyword>
<protein>
    <submittedName>
        <fullName evidence="10">Ferredoxin</fullName>
    </submittedName>
</protein>
<dbReference type="CDD" id="cd06185">
    <property type="entry name" value="PDR_like"/>
    <property type="match status" value="1"/>
</dbReference>
<evidence type="ECO:0000256" key="7">
    <source>
        <dbReference type="ARBA" id="ARBA00023014"/>
    </source>
</evidence>
<dbReference type="GO" id="GO:0051537">
    <property type="term" value="F:2 iron, 2 sulfur cluster binding"/>
    <property type="evidence" value="ECO:0007669"/>
    <property type="project" value="UniProtKB-KW"/>
</dbReference>
<evidence type="ECO:0000256" key="3">
    <source>
        <dbReference type="ARBA" id="ARBA00022714"/>
    </source>
</evidence>
<comment type="cofactor">
    <cofactor evidence="1">
        <name>FAD</name>
        <dbReference type="ChEBI" id="CHEBI:57692"/>
    </cofactor>
</comment>
<name>A0A917FZU9_9NOCA</name>
<evidence type="ECO:0000256" key="4">
    <source>
        <dbReference type="ARBA" id="ARBA00022723"/>
    </source>
</evidence>
<dbReference type="Proteomes" id="UP000654257">
    <property type="component" value="Unassembled WGS sequence"/>
</dbReference>
<dbReference type="PROSITE" id="PS51085">
    <property type="entry name" value="2FE2S_FER_2"/>
    <property type="match status" value="1"/>
</dbReference>
<dbReference type="GO" id="GO:0016491">
    <property type="term" value="F:oxidoreductase activity"/>
    <property type="evidence" value="ECO:0007669"/>
    <property type="project" value="UniProtKB-KW"/>
</dbReference>
<evidence type="ECO:0000256" key="1">
    <source>
        <dbReference type="ARBA" id="ARBA00001974"/>
    </source>
</evidence>
<proteinExistence type="predicted"/>
<keyword evidence="2" id="KW-0285">Flavoprotein</keyword>
<dbReference type="InterPro" id="IPR001433">
    <property type="entry name" value="OxRdtase_FAD/NAD-bd"/>
</dbReference>
<dbReference type="InterPro" id="IPR039261">
    <property type="entry name" value="FNR_nucleotide-bd"/>
</dbReference>
<feature type="domain" description="2Fe-2S ferredoxin-type" evidence="8">
    <location>
        <begin position="230"/>
        <end position="315"/>
    </location>
</feature>
<keyword evidence="4" id="KW-0479">Metal-binding</keyword>
<dbReference type="SUPFAM" id="SSF52343">
    <property type="entry name" value="Ferredoxin reductase-like, C-terminal NADP-linked domain"/>
    <property type="match status" value="1"/>
</dbReference>
<keyword evidence="11" id="KW-1185">Reference proteome</keyword>
<evidence type="ECO:0000313" key="10">
    <source>
        <dbReference type="EMBL" id="GGG15833.1"/>
    </source>
</evidence>
<dbReference type="InterPro" id="IPR012675">
    <property type="entry name" value="Beta-grasp_dom_sf"/>
</dbReference>
<organism evidence="10 11">
    <name type="scientific">Rhodococcoides trifolii</name>
    <dbReference type="NCBI Taxonomy" id="908250"/>
    <lineage>
        <taxon>Bacteria</taxon>
        <taxon>Bacillati</taxon>
        <taxon>Actinomycetota</taxon>
        <taxon>Actinomycetes</taxon>
        <taxon>Mycobacteriales</taxon>
        <taxon>Nocardiaceae</taxon>
        <taxon>Rhodococcoides</taxon>
    </lineage>
</organism>
<dbReference type="InterPro" id="IPR001041">
    <property type="entry name" value="2Fe-2S_ferredoxin-type"/>
</dbReference>
<dbReference type="Pfam" id="PF00111">
    <property type="entry name" value="Fer2"/>
    <property type="match status" value="1"/>
</dbReference>
<dbReference type="GO" id="GO:0046872">
    <property type="term" value="F:metal ion binding"/>
    <property type="evidence" value="ECO:0007669"/>
    <property type="project" value="UniProtKB-KW"/>
</dbReference>
<dbReference type="SUPFAM" id="SSF63380">
    <property type="entry name" value="Riboflavin synthase domain-like"/>
    <property type="match status" value="1"/>
</dbReference>
<dbReference type="PANTHER" id="PTHR47354:SF1">
    <property type="entry name" value="CARNITINE MONOOXYGENASE REDUCTASE SUBUNIT"/>
    <property type="match status" value="1"/>
</dbReference>
<dbReference type="Gene3D" id="2.40.30.10">
    <property type="entry name" value="Translation factors"/>
    <property type="match status" value="1"/>
</dbReference>
<dbReference type="SUPFAM" id="SSF54292">
    <property type="entry name" value="2Fe-2S ferredoxin-like"/>
    <property type="match status" value="1"/>
</dbReference>
<dbReference type="PROSITE" id="PS51384">
    <property type="entry name" value="FAD_FR"/>
    <property type="match status" value="1"/>
</dbReference>
<dbReference type="Pfam" id="PF00175">
    <property type="entry name" value="NAD_binding_1"/>
    <property type="match status" value="1"/>
</dbReference>
<evidence type="ECO:0000256" key="6">
    <source>
        <dbReference type="ARBA" id="ARBA00023004"/>
    </source>
</evidence>
<dbReference type="InterPro" id="IPR050415">
    <property type="entry name" value="MRET"/>
</dbReference>
<keyword evidence="7" id="KW-0411">Iron-sulfur</keyword>
<dbReference type="CDD" id="cd00207">
    <property type="entry name" value="fer2"/>
    <property type="match status" value="1"/>
</dbReference>
<dbReference type="InterPro" id="IPR017927">
    <property type="entry name" value="FAD-bd_FR_type"/>
</dbReference>
<feature type="domain" description="FAD-binding FR-type" evidence="9">
    <location>
        <begin position="1"/>
        <end position="105"/>
    </location>
</feature>
<dbReference type="PROSITE" id="PS00197">
    <property type="entry name" value="2FE2S_FER_1"/>
    <property type="match status" value="1"/>
</dbReference>
<dbReference type="EMBL" id="BMCU01000003">
    <property type="protein sequence ID" value="GGG15833.1"/>
    <property type="molecule type" value="Genomic_DNA"/>
</dbReference>
<reference evidence="10" key="1">
    <citation type="journal article" date="2014" name="Int. J. Syst. Evol. Microbiol.">
        <title>Complete genome sequence of Corynebacterium casei LMG S-19264T (=DSM 44701T), isolated from a smear-ripened cheese.</title>
        <authorList>
            <consortium name="US DOE Joint Genome Institute (JGI-PGF)"/>
            <person name="Walter F."/>
            <person name="Albersmeier A."/>
            <person name="Kalinowski J."/>
            <person name="Ruckert C."/>
        </authorList>
    </citation>
    <scope>NUCLEOTIDE SEQUENCE</scope>
    <source>
        <strain evidence="10">CCM 7905</strain>
    </source>
</reference>
<dbReference type="InterPro" id="IPR036010">
    <property type="entry name" value="2Fe-2S_ferredoxin-like_sf"/>
</dbReference>
<evidence type="ECO:0000259" key="9">
    <source>
        <dbReference type="PROSITE" id="PS51384"/>
    </source>
</evidence>
<sequence>MTEADLNLVVVERLDAAEDVVSLTLADASGDPLPSWEPGAHIDITVGDGTTRQYSLCGSPDDRSVYRIGVLNEPAGRGGSVWVHDALKVGAALSGRGPRNHFPLHQSPRYLFVAGGIGITPILAMIGAVQKAGAEWTLVYGGRRSASMAFLDEISDIGSRATIWPQDTHGLIDLPGLLSEPRDDTLVYCCGPEPLLVAVEKLCAPWPSGALHLERFSPKDVGAPVRSDSFEVVLTDSGVTLTVPPDRTILEVVEAAGVNVLSSCGEGTCGTCETGVVDGEPDHRDSVLTPEEQADNSCMMICVSRSVSPRLVLEL</sequence>
<evidence type="ECO:0000256" key="5">
    <source>
        <dbReference type="ARBA" id="ARBA00023002"/>
    </source>
</evidence>
<evidence type="ECO:0000259" key="8">
    <source>
        <dbReference type="PROSITE" id="PS51085"/>
    </source>
</evidence>
<dbReference type="InterPro" id="IPR017938">
    <property type="entry name" value="Riboflavin_synthase-like_b-brl"/>
</dbReference>
<dbReference type="PANTHER" id="PTHR47354">
    <property type="entry name" value="NADH OXIDOREDUCTASE HCR"/>
    <property type="match status" value="1"/>
</dbReference>
<dbReference type="AlphaFoldDB" id="A0A917FZU9"/>
<reference evidence="10" key="2">
    <citation type="submission" date="2020-09" db="EMBL/GenBank/DDBJ databases">
        <authorList>
            <person name="Sun Q."/>
            <person name="Sedlacek I."/>
        </authorList>
    </citation>
    <scope>NUCLEOTIDE SEQUENCE</scope>
    <source>
        <strain evidence="10">CCM 7905</strain>
    </source>
</reference>
<dbReference type="PRINTS" id="PR00409">
    <property type="entry name" value="PHDIOXRDTASE"/>
</dbReference>
<comment type="caution">
    <text evidence="10">The sequence shown here is derived from an EMBL/GenBank/DDBJ whole genome shotgun (WGS) entry which is preliminary data.</text>
</comment>
<accession>A0A917FZU9</accession>
<gene>
    <name evidence="10" type="ORF">GCM10007304_32380</name>
</gene>